<keyword evidence="1" id="KW-0472">Membrane</keyword>
<proteinExistence type="predicted"/>
<gene>
    <name evidence="2" type="ORF">GOP47_0017259</name>
</gene>
<dbReference type="Proteomes" id="UP000886520">
    <property type="component" value="Chromosome 16"/>
</dbReference>
<organism evidence="2 3">
    <name type="scientific">Adiantum capillus-veneris</name>
    <name type="common">Maidenhair fern</name>
    <dbReference type="NCBI Taxonomy" id="13818"/>
    <lineage>
        <taxon>Eukaryota</taxon>
        <taxon>Viridiplantae</taxon>
        <taxon>Streptophyta</taxon>
        <taxon>Embryophyta</taxon>
        <taxon>Tracheophyta</taxon>
        <taxon>Polypodiopsida</taxon>
        <taxon>Polypodiidae</taxon>
        <taxon>Polypodiales</taxon>
        <taxon>Pteridineae</taxon>
        <taxon>Pteridaceae</taxon>
        <taxon>Vittarioideae</taxon>
        <taxon>Adiantum</taxon>
    </lineage>
</organism>
<feature type="transmembrane region" description="Helical" evidence="1">
    <location>
        <begin position="20"/>
        <end position="43"/>
    </location>
</feature>
<comment type="caution">
    <text evidence="2">The sequence shown here is derived from an EMBL/GenBank/DDBJ whole genome shotgun (WGS) entry which is preliminary data.</text>
</comment>
<sequence>MKAVGYNHQEATHTAGVDMLAVLHITVGFLQLTVCTLQTCYFLKDFDYKSPIEARVHVRPWFSCISKALSTIGCYSSKWAVTQGECFFGLSSANANLSNLLSLISPN</sequence>
<dbReference type="AlphaFoldDB" id="A0A9D4UJ95"/>
<protein>
    <submittedName>
        <fullName evidence="2">Uncharacterized protein</fullName>
    </submittedName>
</protein>
<accession>A0A9D4UJ95</accession>
<keyword evidence="1" id="KW-0812">Transmembrane</keyword>
<evidence type="ECO:0000256" key="1">
    <source>
        <dbReference type="SAM" id="Phobius"/>
    </source>
</evidence>
<reference evidence="2" key="1">
    <citation type="submission" date="2021-01" db="EMBL/GenBank/DDBJ databases">
        <title>Adiantum capillus-veneris genome.</title>
        <authorList>
            <person name="Fang Y."/>
            <person name="Liao Q."/>
        </authorList>
    </citation>
    <scope>NUCLEOTIDE SEQUENCE</scope>
    <source>
        <strain evidence="2">H3</strain>
        <tissue evidence="2">Leaf</tissue>
    </source>
</reference>
<keyword evidence="1" id="KW-1133">Transmembrane helix</keyword>
<keyword evidence="3" id="KW-1185">Reference proteome</keyword>
<name>A0A9D4UJ95_ADICA</name>
<evidence type="ECO:0000313" key="2">
    <source>
        <dbReference type="EMBL" id="KAI5068914.1"/>
    </source>
</evidence>
<evidence type="ECO:0000313" key="3">
    <source>
        <dbReference type="Proteomes" id="UP000886520"/>
    </source>
</evidence>
<dbReference type="EMBL" id="JABFUD020000016">
    <property type="protein sequence ID" value="KAI5068914.1"/>
    <property type="molecule type" value="Genomic_DNA"/>
</dbReference>